<dbReference type="STRING" id="128403.WA1_14105"/>
<reference evidence="2 3" key="1">
    <citation type="journal article" date="2013" name="Genome Biol. Evol.">
        <title>Genomes of Stigonematalean cyanobacteria (subsection V) and the evolution of oxygenic photosynthesis from prokaryotes to plastids.</title>
        <authorList>
            <person name="Dagan T."/>
            <person name="Roettger M."/>
            <person name="Stucken K."/>
            <person name="Landan G."/>
            <person name="Koch R."/>
            <person name="Major P."/>
            <person name="Gould S.B."/>
            <person name="Goremykin V.V."/>
            <person name="Rippka R."/>
            <person name="Tandeau de Marsac N."/>
            <person name="Gugger M."/>
            <person name="Lockhart P.J."/>
            <person name="Allen J.F."/>
            <person name="Brune I."/>
            <person name="Maus I."/>
            <person name="Puhler A."/>
            <person name="Martin W.F."/>
        </authorList>
    </citation>
    <scope>NUCLEOTIDE SEQUENCE [LARGE SCALE GENOMIC DNA]</scope>
    <source>
        <strain evidence="2 3">PCC 7110</strain>
    </source>
</reference>
<evidence type="ECO:0000313" key="2">
    <source>
        <dbReference type="EMBL" id="KYC43224.1"/>
    </source>
</evidence>
<comment type="caution">
    <text evidence="2">The sequence shown here is derived from an EMBL/GenBank/DDBJ whole genome shotgun (WGS) entry which is preliminary data.</text>
</comment>
<keyword evidence="3" id="KW-1185">Reference proteome</keyword>
<gene>
    <name evidence="2" type="ORF">WA1_14105</name>
</gene>
<dbReference type="OrthoDB" id="517943at2"/>
<dbReference type="AlphaFoldDB" id="A0A139XEU7"/>
<accession>A0A139XEU7</accession>
<dbReference type="InterPro" id="IPR036366">
    <property type="entry name" value="PGBDSf"/>
</dbReference>
<dbReference type="Gene3D" id="1.10.101.10">
    <property type="entry name" value="PGBD-like superfamily/PGBD"/>
    <property type="match status" value="1"/>
</dbReference>
<dbReference type="SUPFAM" id="SSF47090">
    <property type="entry name" value="PGBD-like"/>
    <property type="match status" value="1"/>
</dbReference>
<evidence type="ECO:0000313" key="3">
    <source>
        <dbReference type="Proteomes" id="UP000076925"/>
    </source>
</evidence>
<name>A0A139XEU7_9CYAN</name>
<dbReference type="Pfam" id="PF01471">
    <property type="entry name" value="PG_binding_1"/>
    <property type="match status" value="1"/>
</dbReference>
<dbReference type="InterPro" id="IPR036365">
    <property type="entry name" value="PGBD-like_sf"/>
</dbReference>
<proteinExistence type="predicted"/>
<dbReference type="RefSeq" id="WP_017747714.1">
    <property type="nucleotide sequence ID" value="NZ_KQ976354.1"/>
</dbReference>
<organism evidence="2 3">
    <name type="scientific">Scytonema hofmannii PCC 7110</name>
    <dbReference type="NCBI Taxonomy" id="128403"/>
    <lineage>
        <taxon>Bacteria</taxon>
        <taxon>Bacillati</taxon>
        <taxon>Cyanobacteriota</taxon>
        <taxon>Cyanophyceae</taxon>
        <taxon>Nostocales</taxon>
        <taxon>Scytonemataceae</taxon>
        <taxon>Scytonema</taxon>
    </lineage>
</organism>
<dbReference type="EMBL" id="ANNX02000016">
    <property type="protein sequence ID" value="KYC43224.1"/>
    <property type="molecule type" value="Genomic_DNA"/>
</dbReference>
<protein>
    <submittedName>
        <fullName evidence="2">Peptidoglycan-binding protein</fullName>
    </submittedName>
</protein>
<dbReference type="InterPro" id="IPR002477">
    <property type="entry name" value="Peptidoglycan-bd-like"/>
</dbReference>
<feature type="domain" description="Peptidoglycan binding-like" evidence="1">
    <location>
        <begin position="18"/>
        <end position="77"/>
    </location>
</feature>
<evidence type="ECO:0000259" key="1">
    <source>
        <dbReference type="Pfam" id="PF01471"/>
    </source>
</evidence>
<dbReference type="Proteomes" id="UP000076925">
    <property type="component" value="Unassembled WGS sequence"/>
</dbReference>
<sequence>MNNIIQTTLPTLKNGSSGVAVQILQRLLMFQSISVPRLSLKVDGLFGQSTEAAVKDFQKSRGLSADGVVGLKTWQELSALPGDGEETL</sequence>